<protein>
    <submittedName>
        <fullName evidence="2">Alkylhydroperoxidase domain protein</fullName>
    </submittedName>
</protein>
<dbReference type="InterPro" id="IPR003779">
    <property type="entry name" value="CMD-like"/>
</dbReference>
<dbReference type="Pfam" id="PF02627">
    <property type="entry name" value="CMD"/>
    <property type="match status" value="1"/>
</dbReference>
<dbReference type="NCBIfam" id="TIGR00778">
    <property type="entry name" value="ahpD_dom"/>
    <property type="match status" value="1"/>
</dbReference>
<dbReference type="InterPro" id="IPR004675">
    <property type="entry name" value="AhpD_core"/>
</dbReference>
<dbReference type="AlphaFoldDB" id="A0A7W7WEI9"/>
<name>A0A7W7WEI9_9ACTN</name>
<dbReference type="RefSeq" id="WP_184759262.1">
    <property type="nucleotide sequence ID" value="NZ_BAABEK010000085.1"/>
</dbReference>
<dbReference type="NCBIfam" id="TIGR01926">
    <property type="entry name" value="peroxid_rel"/>
    <property type="match status" value="1"/>
</dbReference>
<dbReference type="NCBIfam" id="TIGR04030">
    <property type="entry name" value="perox_Avi_7169"/>
    <property type="match status" value="1"/>
</dbReference>
<evidence type="ECO:0000313" key="3">
    <source>
        <dbReference type="Proteomes" id="UP000534286"/>
    </source>
</evidence>
<evidence type="ECO:0000313" key="2">
    <source>
        <dbReference type="EMBL" id="MBB4943439.1"/>
    </source>
</evidence>
<dbReference type="EMBL" id="JACHJU010000005">
    <property type="protein sequence ID" value="MBB4943439.1"/>
    <property type="molecule type" value="Genomic_DNA"/>
</dbReference>
<keyword evidence="2" id="KW-0575">Peroxidase</keyword>
<reference evidence="2 3" key="1">
    <citation type="submission" date="2020-08" db="EMBL/GenBank/DDBJ databases">
        <title>Sequencing the genomes of 1000 actinobacteria strains.</title>
        <authorList>
            <person name="Klenk H.-P."/>
        </authorList>
    </citation>
    <scope>NUCLEOTIDE SEQUENCE [LARGE SCALE GENOMIC DNA]</scope>
    <source>
        <strain evidence="2 3">DSM 43023</strain>
    </source>
</reference>
<comment type="caution">
    <text evidence="2">The sequence shown here is derived from an EMBL/GenBank/DDBJ whole genome shotgun (WGS) entry which is preliminary data.</text>
</comment>
<dbReference type="Gene3D" id="1.20.1290.10">
    <property type="entry name" value="AhpD-like"/>
    <property type="match status" value="1"/>
</dbReference>
<evidence type="ECO:0000259" key="1">
    <source>
        <dbReference type="Pfam" id="PF02627"/>
    </source>
</evidence>
<dbReference type="InterPro" id="IPR029032">
    <property type="entry name" value="AhpD-like"/>
</dbReference>
<dbReference type="Proteomes" id="UP000534286">
    <property type="component" value="Unassembled WGS sequence"/>
</dbReference>
<dbReference type="SUPFAM" id="SSF69118">
    <property type="entry name" value="AhpD-like"/>
    <property type="match status" value="1"/>
</dbReference>
<keyword evidence="3" id="KW-1185">Reference proteome</keyword>
<proteinExistence type="predicted"/>
<organism evidence="2 3">
    <name type="scientific">Streptosporangium album</name>
    <dbReference type="NCBI Taxonomy" id="47479"/>
    <lineage>
        <taxon>Bacteria</taxon>
        <taxon>Bacillati</taxon>
        <taxon>Actinomycetota</taxon>
        <taxon>Actinomycetes</taxon>
        <taxon>Streptosporangiales</taxon>
        <taxon>Streptosporangiaceae</taxon>
        <taxon>Streptosporangium</taxon>
    </lineage>
</organism>
<gene>
    <name evidence="2" type="ORF">FHR32_007839</name>
</gene>
<dbReference type="InterPro" id="IPR010195">
    <property type="entry name" value="Uncharacterised_peroxidase-rel"/>
</dbReference>
<dbReference type="PANTHER" id="PTHR35446">
    <property type="entry name" value="SI:CH211-175M2.5"/>
    <property type="match status" value="1"/>
</dbReference>
<dbReference type="PANTHER" id="PTHR35446:SF2">
    <property type="entry name" value="CARBOXYMUCONOLACTONE DECARBOXYLASE-LIKE DOMAIN-CONTAINING PROTEIN"/>
    <property type="match status" value="1"/>
</dbReference>
<dbReference type="InterPro" id="IPR023923">
    <property type="entry name" value="AhpD_Avi7169"/>
</dbReference>
<feature type="domain" description="Carboxymuconolactone decarboxylase-like" evidence="1">
    <location>
        <begin position="62"/>
        <end position="144"/>
    </location>
</feature>
<keyword evidence="2" id="KW-0560">Oxidoreductase</keyword>
<dbReference type="GO" id="GO:0051920">
    <property type="term" value="F:peroxiredoxin activity"/>
    <property type="evidence" value="ECO:0007669"/>
    <property type="project" value="InterPro"/>
</dbReference>
<accession>A0A7W7WEI9</accession>
<sequence>MTDTVLGHPDLDRPLAFTQEELGWVPWLAPLTEEELSDHHWEALVDRRRAKSPYFLLLARDPQILHARTGTDNDIFYNADAGLPREERELAAAATSRHNGCVFCASVHARFASHYSKRRDDVQRLLDDGVDAPQDERWRAVIDASVALAETPGALTAEHLDALRTAGLDDLAISDVIHAAAFFNWANRLMLSLGEPTAPAPRADRKEDQ</sequence>